<dbReference type="Proteomes" id="UP001595783">
    <property type="component" value="Unassembled WGS sequence"/>
</dbReference>
<accession>A0ABV7ZFR4</accession>
<name>A0ABV7ZFR4_9HELI</name>
<dbReference type="PANTHER" id="PTHR41786">
    <property type="entry name" value="MOTILITY ACCESSORY FACTOR MAF"/>
    <property type="match status" value="1"/>
</dbReference>
<organism evidence="3 4">
    <name type="scientific">Helicobacter baculiformis</name>
    <dbReference type="NCBI Taxonomy" id="427351"/>
    <lineage>
        <taxon>Bacteria</taxon>
        <taxon>Pseudomonadati</taxon>
        <taxon>Campylobacterota</taxon>
        <taxon>Epsilonproteobacteria</taxon>
        <taxon>Campylobacterales</taxon>
        <taxon>Helicobacteraceae</taxon>
        <taxon>Helicobacter</taxon>
    </lineage>
</organism>
<evidence type="ECO:0000313" key="3">
    <source>
        <dbReference type="EMBL" id="MFC3847383.1"/>
    </source>
</evidence>
<dbReference type="EMBL" id="JBHRZO010000009">
    <property type="protein sequence ID" value="MFC3847383.1"/>
    <property type="molecule type" value="Genomic_DNA"/>
</dbReference>
<keyword evidence="4" id="KW-1185">Reference proteome</keyword>
<comment type="caution">
    <text evidence="3">The sequence shown here is derived from an EMBL/GenBank/DDBJ whole genome shotgun (WGS) entry which is preliminary data.</text>
</comment>
<dbReference type="Pfam" id="PF20157">
    <property type="entry name" value="Maf_flag10_N"/>
    <property type="match status" value="1"/>
</dbReference>
<evidence type="ECO:0000259" key="2">
    <source>
        <dbReference type="Pfam" id="PF20157"/>
    </source>
</evidence>
<evidence type="ECO:0000259" key="1">
    <source>
        <dbReference type="Pfam" id="PF01973"/>
    </source>
</evidence>
<reference evidence="4" key="1">
    <citation type="journal article" date="2019" name="Int. J. Syst. Evol. Microbiol.">
        <title>The Global Catalogue of Microorganisms (GCM) 10K type strain sequencing project: providing services to taxonomists for standard genome sequencing and annotation.</title>
        <authorList>
            <consortium name="The Broad Institute Genomics Platform"/>
            <consortium name="The Broad Institute Genome Sequencing Center for Infectious Disease"/>
            <person name="Wu L."/>
            <person name="Ma J."/>
        </authorList>
    </citation>
    <scope>NUCLEOTIDE SEQUENCE [LARGE SCALE GENOMIC DNA]</scope>
    <source>
        <strain evidence="4">CCUG 53816</strain>
    </source>
</reference>
<dbReference type="Pfam" id="PF01973">
    <property type="entry name" value="MptE-like"/>
    <property type="match status" value="1"/>
</dbReference>
<feature type="domain" description="Glycosyltransferase Maf N-terminal" evidence="2">
    <location>
        <begin position="12"/>
        <end position="207"/>
    </location>
</feature>
<dbReference type="InterPro" id="IPR045376">
    <property type="entry name" value="Maf_N"/>
</dbReference>
<dbReference type="InterPro" id="IPR002826">
    <property type="entry name" value="MptE-like"/>
</dbReference>
<dbReference type="PANTHER" id="PTHR41786:SF1">
    <property type="entry name" value="6-HYDROXYMETHYLPTERIN DIPHOSPHOKINASE MPTE-LIKE DOMAIN-CONTAINING PROTEIN"/>
    <property type="match status" value="1"/>
</dbReference>
<evidence type="ECO:0000313" key="4">
    <source>
        <dbReference type="Proteomes" id="UP001595783"/>
    </source>
</evidence>
<sequence length="619" mass="68843">MLDLSPHALQERFARNLAFFQDRFPRLYAQLLPAPKTYNLLCGAQGFNIVDLHSGALFFPYEKGKHQMLEISRQWARRILQNPKWQLKGSGVEFGALDLQSLPLTQYACDQLHKLGDPTRPLSLGKHFYPPSALFGLAGGLFLAFLLEEGAFFHALYLYEENLDLWRVSCFFVDYAQLFQATPPKNCCLFVQRMPDALLQALFASKRVTHSFLHLEFKPYESTKSTLAQQRFNTHKKSALRGWGSFEDELLGLSNTWINLQKSPPVLHPKACQKVGVPICVVGNGPSLDALLDFIHANQDRMILFSCGTALKPLKARGIKVDFHIEIERIDYLLDVLKQAPLDQTPLIYANMCNPKAVGLAQESYLFMRGGSASGYLLEGLALEYSAPFVGNAGVSLACLFSKSLILCGLDCGYLEGRTKHAQGSYYGLEGVQIPSDALEVRSNFGGRVFADGLFILSRNQMGALFKKHTPLVYNLSSGAYIEHTKPMHAHALSLPPVDKAKALKTLKRAFLAPLKNPPPVRLEVVKSPLEDALNTPIKTKRDLYALVDRLSALSARLSAQHPLEGILLEGTLSHACMHMLSSALSLPQAQIPSFYARAKGVLLETLERMGAQVRQQME</sequence>
<feature type="domain" description="6-hydroxymethylpterin diphosphokinase MptE-like" evidence="1">
    <location>
        <begin position="273"/>
        <end position="416"/>
    </location>
</feature>
<dbReference type="RefSeq" id="WP_104752023.1">
    <property type="nucleotide sequence ID" value="NZ_FZMF01000013.1"/>
</dbReference>
<gene>
    <name evidence="3" type="ORF">ACFOPX_02380</name>
</gene>
<proteinExistence type="predicted"/>
<protein>
    <submittedName>
        <fullName evidence="3">6-hydroxymethylpterin diphosphokinase MptE-like protein</fullName>
    </submittedName>
</protein>